<keyword evidence="5" id="KW-0393">Immunoglobulin domain</keyword>
<keyword evidence="6" id="KW-1279">T cell receptor</keyword>
<keyword evidence="2" id="KW-0391">Immunity</keyword>
<reference evidence="8 9" key="1">
    <citation type="submission" date="2019-09" db="EMBL/GenBank/DDBJ databases">
        <title>Bird 10,000 Genomes (B10K) Project - Family phase.</title>
        <authorList>
            <person name="Zhang G."/>
        </authorList>
    </citation>
    <scope>NUCLEOTIDE SEQUENCE [LARGE SCALE GENOMIC DNA]</scope>
    <source>
        <strain evidence="8">B10K-DU-029-52</strain>
    </source>
</reference>
<proteinExistence type="predicted"/>
<dbReference type="InterPro" id="IPR051006">
    <property type="entry name" value="TCR_variable_domain"/>
</dbReference>
<keyword evidence="4" id="KW-0675">Receptor</keyword>
<comment type="caution">
    <text evidence="8">The sequence shown here is derived from an EMBL/GenBank/DDBJ whole genome shotgun (WGS) entry which is preliminary data.</text>
</comment>
<dbReference type="GO" id="GO:0042605">
    <property type="term" value="F:peptide antigen binding"/>
    <property type="evidence" value="ECO:0007669"/>
    <property type="project" value="TreeGrafter"/>
</dbReference>
<dbReference type="InterPro" id="IPR036179">
    <property type="entry name" value="Ig-like_dom_sf"/>
</dbReference>
<dbReference type="EMBL" id="VZRL01003136">
    <property type="protein sequence ID" value="NWV22574.1"/>
    <property type="molecule type" value="Genomic_DNA"/>
</dbReference>
<keyword evidence="1" id="KW-0732">Signal</keyword>
<dbReference type="GO" id="GO:0042101">
    <property type="term" value="C:T cell receptor complex"/>
    <property type="evidence" value="ECO:0007669"/>
    <property type="project" value="UniProtKB-KW"/>
</dbReference>
<organism evidence="8 9">
    <name type="scientific">Origma solitaria</name>
    <dbReference type="NCBI Taxonomy" id="720586"/>
    <lineage>
        <taxon>Eukaryota</taxon>
        <taxon>Metazoa</taxon>
        <taxon>Chordata</taxon>
        <taxon>Craniata</taxon>
        <taxon>Vertebrata</taxon>
        <taxon>Euteleostomi</taxon>
        <taxon>Archelosauria</taxon>
        <taxon>Archosauria</taxon>
        <taxon>Dinosauria</taxon>
        <taxon>Saurischia</taxon>
        <taxon>Theropoda</taxon>
        <taxon>Coelurosauria</taxon>
        <taxon>Aves</taxon>
        <taxon>Neognathae</taxon>
        <taxon>Neoaves</taxon>
        <taxon>Telluraves</taxon>
        <taxon>Australaves</taxon>
        <taxon>Passeriformes</taxon>
        <taxon>Meliphagoidea</taxon>
        <taxon>Acanthizidae</taxon>
        <taxon>Origma</taxon>
    </lineage>
</organism>
<evidence type="ECO:0000256" key="1">
    <source>
        <dbReference type="ARBA" id="ARBA00022729"/>
    </source>
</evidence>
<evidence type="ECO:0000256" key="5">
    <source>
        <dbReference type="ARBA" id="ARBA00023319"/>
    </source>
</evidence>
<evidence type="ECO:0000256" key="4">
    <source>
        <dbReference type="ARBA" id="ARBA00023170"/>
    </source>
</evidence>
<feature type="non-terminal residue" evidence="8">
    <location>
        <position position="94"/>
    </location>
</feature>
<dbReference type="Proteomes" id="UP000571324">
    <property type="component" value="Unassembled WGS sequence"/>
</dbReference>
<dbReference type="AlphaFoldDB" id="A0A7K6D6J1"/>
<evidence type="ECO:0000256" key="6">
    <source>
        <dbReference type="ARBA" id="ARBA00043266"/>
    </source>
</evidence>
<accession>A0A7K6D6J1</accession>
<gene>
    <name evidence="8" type="primary">Trav12_0</name>
    <name evidence="8" type="ORF">ORISOL_R05795</name>
</gene>
<dbReference type="InterPro" id="IPR007110">
    <property type="entry name" value="Ig-like_dom"/>
</dbReference>
<feature type="non-terminal residue" evidence="8">
    <location>
        <position position="1"/>
    </location>
</feature>
<dbReference type="SUPFAM" id="SSF48726">
    <property type="entry name" value="Immunoglobulin"/>
    <property type="match status" value="1"/>
</dbReference>
<dbReference type="OrthoDB" id="8947657at2759"/>
<dbReference type="InterPro" id="IPR013783">
    <property type="entry name" value="Ig-like_fold"/>
</dbReference>
<sequence length="94" mass="10662">TGEITVTQEDGQVMVKQRHPFQTTCRYQANDFRGLLWYQLRKGQAPQLLSYHALPGPKHSGRISTHLNTTGKYSVLRLEEVEVSDSALYLCAVQ</sequence>
<evidence type="ECO:0000256" key="2">
    <source>
        <dbReference type="ARBA" id="ARBA00022859"/>
    </source>
</evidence>
<dbReference type="PANTHER" id="PTHR19343">
    <property type="entry name" value="T CELL RECEPTOR ALPHA VARIABLE 1-2"/>
    <property type="match status" value="1"/>
</dbReference>
<evidence type="ECO:0000256" key="3">
    <source>
        <dbReference type="ARBA" id="ARBA00023130"/>
    </source>
</evidence>
<evidence type="ECO:0000259" key="7">
    <source>
        <dbReference type="PROSITE" id="PS50835"/>
    </source>
</evidence>
<feature type="domain" description="Ig-like" evidence="7">
    <location>
        <begin position="1"/>
        <end position="94"/>
    </location>
</feature>
<dbReference type="PROSITE" id="PS50835">
    <property type="entry name" value="IG_LIKE"/>
    <property type="match status" value="1"/>
</dbReference>
<keyword evidence="3" id="KW-1064">Adaptive immunity</keyword>
<protein>
    <submittedName>
        <fullName evidence="8">TVA12 protein</fullName>
    </submittedName>
</protein>
<dbReference type="Pfam" id="PF07686">
    <property type="entry name" value="V-set"/>
    <property type="match status" value="1"/>
</dbReference>
<keyword evidence="9" id="KW-1185">Reference proteome</keyword>
<dbReference type="GO" id="GO:0002250">
    <property type="term" value="P:adaptive immune response"/>
    <property type="evidence" value="ECO:0007669"/>
    <property type="project" value="UniProtKB-KW"/>
</dbReference>
<dbReference type="Gene3D" id="2.60.40.10">
    <property type="entry name" value="Immunoglobulins"/>
    <property type="match status" value="1"/>
</dbReference>
<evidence type="ECO:0000313" key="9">
    <source>
        <dbReference type="Proteomes" id="UP000571324"/>
    </source>
</evidence>
<dbReference type="InterPro" id="IPR013106">
    <property type="entry name" value="Ig_V-set"/>
</dbReference>
<dbReference type="PANTHER" id="PTHR19343:SF26">
    <property type="entry name" value="T CELL RECEPTOR ALPHA VARIABLE 1-1"/>
    <property type="match status" value="1"/>
</dbReference>
<name>A0A7K6D6J1_9PASS</name>
<evidence type="ECO:0000313" key="8">
    <source>
        <dbReference type="EMBL" id="NWV22574.1"/>
    </source>
</evidence>